<dbReference type="PROSITE" id="PS50096">
    <property type="entry name" value="IQ"/>
    <property type="match status" value="2"/>
</dbReference>
<dbReference type="GO" id="GO:0009739">
    <property type="term" value="P:response to gibberellin"/>
    <property type="evidence" value="ECO:0007669"/>
    <property type="project" value="EnsemblPlants"/>
</dbReference>
<dbReference type="PANTHER" id="PTHR32295:SF11">
    <property type="entry name" value="PROTEIN IQ-DOMAIN 22"/>
    <property type="match status" value="1"/>
</dbReference>
<dbReference type="eggNOG" id="ENOG502QUBM">
    <property type="taxonomic scope" value="Eukaryota"/>
</dbReference>
<reference evidence="6 7" key="1">
    <citation type="journal article" date="2013" name="Front. Plant Sci.">
        <title>The Reference Genome of the Halophytic Plant Eutrema salsugineum.</title>
        <authorList>
            <person name="Yang R."/>
            <person name="Jarvis D.E."/>
            <person name="Chen H."/>
            <person name="Beilstein M.A."/>
            <person name="Grimwood J."/>
            <person name="Jenkins J."/>
            <person name="Shu S."/>
            <person name="Prochnik S."/>
            <person name="Xin M."/>
            <person name="Ma C."/>
            <person name="Schmutz J."/>
            <person name="Wing R.A."/>
            <person name="Mitchell-Olds T."/>
            <person name="Schumaker K.S."/>
            <person name="Wang X."/>
        </authorList>
    </citation>
    <scope>NUCLEOTIDE SEQUENCE [LARGE SCALE GENOMIC DNA]</scope>
</reference>
<dbReference type="CDD" id="cd23767">
    <property type="entry name" value="IQCD"/>
    <property type="match status" value="1"/>
</dbReference>
<evidence type="ECO:0000259" key="5">
    <source>
        <dbReference type="Pfam" id="PF13178"/>
    </source>
</evidence>
<feature type="region of interest" description="Disordered" evidence="4">
    <location>
        <begin position="240"/>
        <end position="298"/>
    </location>
</feature>
<comment type="similarity">
    <text evidence="2">Belongs to the IQD family.</text>
</comment>
<keyword evidence="1" id="KW-0112">Calmodulin-binding</keyword>
<proteinExistence type="inferred from homology"/>
<dbReference type="AlphaFoldDB" id="V4P682"/>
<dbReference type="SMART" id="SM00015">
    <property type="entry name" value="IQ"/>
    <property type="match status" value="2"/>
</dbReference>
<dbReference type="Gene3D" id="1.20.5.190">
    <property type="match status" value="1"/>
</dbReference>
<sequence>MGKASRWFKNLFGLKKPDPGYPDPSVETPSRSYPKRRWSFVKSKREREIAPPNQSPFPSSSQPSSTPPPPPTHHQSSPSSDRRRRKHKPMWEDEGGGGEDSDKHAIAVAAATAVAAEAAVAAAHAAAAVVRLTSTSGRSTRSPVAAHFSGGFDDVAAHVSRFDGHGHGHGHDSRRELAAIKIQSAFRGYLSRRALRALKGLVKLQAIVRGHIERKRMSVHLRRMHALVRAQARIRANRVIVTPESSSSQSNNTKSSYFQNPGPPTPEKLEHSISSRSSKLGHSHLFKRNGSKASNNNRPYTAHREIFSAMNEEEKILEIDRKHNSSYTRRSRPDMFYSSHLVLDNAGRSEPIYTMPFSPSSSHEETVSQFCTADNSPQLHSATSRSKRSAFTASSIAPSDCTQSCCYADHPSYMACTESSRAKARSASAPKSRPQLYYEQSSSKRFGYVDLPYCGDSRSGPQKVSALHTSFMNKAYPGSGRLDRLGMPIGYRY</sequence>
<feature type="compositionally biased region" description="Low complexity" evidence="4">
    <location>
        <begin position="245"/>
        <end position="256"/>
    </location>
</feature>
<dbReference type="Pfam" id="PF13178">
    <property type="entry name" value="DUF4005"/>
    <property type="match status" value="1"/>
</dbReference>
<dbReference type="OrthoDB" id="1686972at2759"/>
<dbReference type="InterPro" id="IPR025064">
    <property type="entry name" value="DUF4005"/>
</dbReference>
<dbReference type="PANTHER" id="PTHR32295">
    <property type="entry name" value="IQ-DOMAIN 5-RELATED"/>
    <property type="match status" value="1"/>
</dbReference>
<dbReference type="KEGG" id="eus:EUTSA_v10025012mg"/>
<protein>
    <recommendedName>
        <fullName evidence="5">DUF4005 domain-containing protein</fullName>
    </recommendedName>
</protein>
<comment type="subunit">
    <text evidence="3">Binds to multiple calmodulin (CaM) in the presence of Ca(2+) and CaM-like proteins.</text>
</comment>
<accession>V4P682</accession>
<evidence type="ECO:0000313" key="6">
    <source>
        <dbReference type="EMBL" id="ESQ55036.1"/>
    </source>
</evidence>
<dbReference type="EMBL" id="KI517384">
    <property type="protein sequence ID" value="ESQ55036.1"/>
    <property type="molecule type" value="Genomic_DNA"/>
</dbReference>
<evidence type="ECO:0000313" key="7">
    <source>
        <dbReference type="Proteomes" id="UP000030689"/>
    </source>
</evidence>
<dbReference type="Pfam" id="PF00612">
    <property type="entry name" value="IQ"/>
    <property type="match status" value="2"/>
</dbReference>
<dbReference type="GO" id="GO:0005516">
    <property type="term" value="F:calmodulin binding"/>
    <property type="evidence" value="ECO:0007669"/>
    <property type="project" value="UniProtKB-KW"/>
</dbReference>
<evidence type="ECO:0000256" key="2">
    <source>
        <dbReference type="ARBA" id="ARBA00024341"/>
    </source>
</evidence>
<feature type="domain" description="DUF4005" evidence="5">
    <location>
        <begin position="373"/>
        <end position="436"/>
    </location>
</feature>
<dbReference type="STRING" id="72664.V4P682"/>
<dbReference type="Gramene" id="ESQ55036">
    <property type="protein sequence ID" value="ESQ55036"/>
    <property type="gene ID" value="EUTSA_v10025012mg"/>
</dbReference>
<gene>
    <name evidence="6" type="ORF">EUTSA_v10025012mg</name>
</gene>
<feature type="compositionally biased region" description="Basic residues" evidence="4">
    <location>
        <begin position="33"/>
        <end position="42"/>
    </location>
</feature>
<dbReference type="Proteomes" id="UP000030689">
    <property type="component" value="Unassembled WGS sequence"/>
</dbReference>
<evidence type="ECO:0000256" key="3">
    <source>
        <dbReference type="ARBA" id="ARBA00024378"/>
    </source>
</evidence>
<feature type="region of interest" description="Disordered" evidence="4">
    <location>
        <begin position="1"/>
        <end position="101"/>
    </location>
</feature>
<evidence type="ECO:0000256" key="4">
    <source>
        <dbReference type="SAM" id="MobiDB-lite"/>
    </source>
</evidence>
<dbReference type="OMA" id="KPYTSAH"/>
<dbReference type="InterPro" id="IPR000048">
    <property type="entry name" value="IQ_motif_EF-hand-BS"/>
</dbReference>
<feature type="compositionally biased region" description="Basic residues" evidence="4">
    <location>
        <begin position="279"/>
        <end position="290"/>
    </location>
</feature>
<keyword evidence="7" id="KW-1185">Reference proteome</keyword>
<name>V4P682_EUTSA</name>
<organism evidence="6 7">
    <name type="scientific">Eutrema salsugineum</name>
    <name type="common">Saltwater cress</name>
    <name type="synonym">Sisymbrium salsugineum</name>
    <dbReference type="NCBI Taxonomy" id="72664"/>
    <lineage>
        <taxon>Eukaryota</taxon>
        <taxon>Viridiplantae</taxon>
        <taxon>Streptophyta</taxon>
        <taxon>Embryophyta</taxon>
        <taxon>Tracheophyta</taxon>
        <taxon>Spermatophyta</taxon>
        <taxon>Magnoliopsida</taxon>
        <taxon>eudicotyledons</taxon>
        <taxon>Gunneridae</taxon>
        <taxon>Pentapetalae</taxon>
        <taxon>rosids</taxon>
        <taxon>malvids</taxon>
        <taxon>Brassicales</taxon>
        <taxon>Brassicaceae</taxon>
        <taxon>Eutremeae</taxon>
        <taxon>Eutrema</taxon>
    </lineage>
</organism>
<evidence type="ECO:0000256" key="1">
    <source>
        <dbReference type="ARBA" id="ARBA00022860"/>
    </source>
</evidence>